<geneLocation type="plasmid" evidence="5 6">
    <name>pYZ1</name>
</geneLocation>
<dbReference type="RefSeq" id="WP_108546936.1">
    <property type="nucleotide sequence ID" value="NZ_CP028902.1"/>
</dbReference>
<protein>
    <submittedName>
        <fullName evidence="5">Transcriptional regulator</fullName>
    </submittedName>
</protein>
<evidence type="ECO:0000256" key="3">
    <source>
        <dbReference type="ARBA" id="ARBA00023163"/>
    </source>
</evidence>
<proteinExistence type="predicted"/>
<dbReference type="GO" id="GO:0003677">
    <property type="term" value="F:DNA binding"/>
    <property type="evidence" value="ECO:0007669"/>
    <property type="project" value="UniProtKB-KW"/>
</dbReference>
<keyword evidence="5" id="KW-0614">Plasmid</keyword>
<organism evidence="5 6">
    <name type="scientific">Azospirillum humicireducens</name>
    <dbReference type="NCBI Taxonomy" id="1226968"/>
    <lineage>
        <taxon>Bacteria</taxon>
        <taxon>Pseudomonadati</taxon>
        <taxon>Pseudomonadota</taxon>
        <taxon>Alphaproteobacteria</taxon>
        <taxon>Rhodospirillales</taxon>
        <taxon>Azospirillaceae</taxon>
        <taxon>Azospirillum</taxon>
    </lineage>
</organism>
<evidence type="ECO:0000313" key="5">
    <source>
        <dbReference type="EMBL" id="AWB06627.1"/>
    </source>
</evidence>
<evidence type="ECO:0000256" key="1">
    <source>
        <dbReference type="ARBA" id="ARBA00023015"/>
    </source>
</evidence>
<accession>A0A2R4VQD0</accession>
<keyword evidence="1" id="KW-0805">Transcription regulation</keyword>
<dbReference type="PROSITE" id="PS51118">
    <property type="entry name" value="HTH_HXLR"/>
    <property type="match status" value="1"/>
</dbReference>
<keyword evidence="6" id="KW-1185">Reference proteome</keyword>
<dbReference type="Proteomes" id="UP000077405">
    <property type="component" value="Plasmid pYZ1"/>
</dbReference>
<gene>
    <name evidence="5" type="ORF">A6A40_16270</name>
</gene>
<dbReference type="KEGG" id="ahu:A6A40_16270"/>
<dbReference type="Gene3D" id="1.10.10.10">
    <property type="entry name" value="Winged helix-like DNA-binding domain superfamily/Winged helix DNA-binding domain"/>
    <property type="match status" value="1"/>
</dbReference>
<sequence length="118" mass="13058">MHQILSPDTFDAACPARALLTRLADKWVMLVLLALRTGPMRNGALLRRIDGLSQKMLTQTLRGLERDGLVLRTMFDVVPPHVEYQLTEGGEEIARLVDQIDRWIRDSIAGNPAAGPAA</sequence>
<reference evidence="5 6" key="1">
    <citation type="submission" date="2018-04" db="EMBL/GenBank/DDBJ databases">
        <title>Complete genome sequence of the nitrogen-fixing bacterium Azospirillum humicireducens type strain SgZ-5.</title>
        <authorList>
            <person name="Yu Z."/>
        </authorList>
    </citation>
    <scope>NUCLEOTIDE SEQUENCE [LARGE SCALE GENOMIC DNA]</scope>
    <source>
        <strain evidence="5 6">SgZ-5</strain>
        <plasmid evidence="5 6">pYZ1</plasmid>
    </source>
</reference>
<dbReference type="InterPro" id="IPR036388">
    <property type="entry name" value="WH-like_DNA-bd_sf"/>
</dbReference>
<evidence type="ECO:0000256" key="2">
    <source>
        <dbReference type="ARBA" id="ARBA00023125"/>
    </source>
</evidence>
<dbReference type="InterPro" id="IPR002577">
    <property type="entry name" value="HTH_HxlR"/>
</dbReference>
<evidence type="ECO:0000313" key="6">
    <source>
        <dbReference type="Proteomes" id="UP000077405"/>
    </source>
</evidence>
<evidence type="ECO:0000259" key="4">
    <source>
        <dbReference type="PROSITE" id="PS51118"/>
    </source>
</evidence>
<dbReference type="AlphaFoldDB" id="A0A2R4VQD0"/>
<dbReference type="EMBL" id="CP028902">
    <property type="protein sequence ID" value="AWB06627.1"/>
    <property type="molecule type" value="Genomic_DNA"/>
</dbReference>
<keyword evidence="2" id="KW-0238">DNA-binding</keyword>
<dbReference type="SUPFAM" id="SSF46785">
    <property type="entry name" value="Winged helix' DNA-binding domain"/>
    <property type="match status" value="1"/>
</dbReference>
<dbReference type="Pfam" id="PF01638">
    <property type="entry name" value="HxlR"/>
    <property type="match status" value="1"/>
</dbReference>
<dbReference type="PANTHER" id="PTHR33204">
    <property type="entry name" value="TRANSCRIPTIONAL REGULATOR, MARR FAMILY"/>
    <property type="match status" value="1"/>
</dbReference>
<dbReference type="OrthoDB" id="9800350at2"/>
<name>A0A2R4VQD0_9PROT</name>
<dbReference type="PANTHER" id="PTHR33204:SF18">
    <property type="entry name" value="TRANSCRIPTIONAL REGULATORY PROTEIN"/>
    <property type="match status" value="1"/>
</dbReference>
<dbReference type="InterPro" id="IPR036390">
    <property type="entry name" value="WH_DNA-bd_sf"/>
</dbReference>
<feature type="domain" description="HTH hxlR-type" evidence="4">
    <location>
        <begin position="14"/>
        <end position="112"/>
    </location>
</feature>
<keyword evidence="3" id="KW-0804">Transcription</keyword>